<dbReference type="PANTHER" id="PTHR43441">
    <property type="entry name" value="RIBOSOMAL-PROTEIN-SERINE ACETYLTRANSFERASE"/>
    <property type="match status" value="1"/>
</dbReference>
<protein>
    <recommendedName>
        <fullName evidence="1">N-acetyltransferase domain-containing protein</fullName>
    </recommendedName>
</protein>
<proteinExistence type="predicted"/>
<dbReference type="GO" id="GO:1990189">
    <property type="term" value="F:protein N-terminal-serine acetyltransferase activity"/>
    <property type="evidence" value="ECO:0007669"/>
    <property type="project" value="TreeGrafter"/>
</dbReference>
<feature type="domain" description="N-acetyltransferase" evidence="1">
    <location>
        <begin position="16"/>
        <end position="116"/>
    </location>
</feature>
<dbReference type="InterPro" id="IPR000182">
    <property type="entry name" value="GNAT_dom"/>
</dbReference>
<dbReference type="EMBL" id="UINC01223756">
    <property type="protein sequence ID" value="SVE53078.1"/>
    <property type="molecule type" value="Genomic_DNA"/>
</dbReference>
<name>A0A383EAE1_9ZZZZ</name>
<evidence type="ECO:0000313" key="2">
    <source>
        <dbReference type="EMBL" id="SVE53078.1"/>
    </source>
</evidence>
<reference evidence="2" key="1">
    <citation type="submission" date="2018-05" db="EMBL/GenBank/DDBJ databases">
        <authorList>
            <person name="Lanie J.A."/>
            <person name="Ng W.-L."/>
            <person name="Kazmierczak K.M."/>
            <person name="Andrzejewski T.M."/>
            <person name="Davidsen T.M."/>
            <person name="Wayne K.J."/>
            <person name="Tettelin H."/>
            <person name="Glass J.I."/>
            <person name="Rusch D."/>
            <person name="Podicherti R."/>
            <person name="Tsui H.-C.T."/>
            <person name="Winkler M.E."/>
        </authorList>
    </citation>
    <scope>NUCLEOTIDE SEQUENCE</scope>
</reference>
<dbReference type="GO" id="GO:0005737">
    <property type="term" value="C:cytoplasm"/>
    <property type="evidence" value="ECO:0007669"/>
    <property type="project" value="TreeGrafter"/>
</dbReference>
<accession>A0A383EAE1</accession>
<dbReference type="Gene3D" id="3.40.630.30">
    <property type="match status" value="1"/>
</dbReference>
<dbReference type="GO" id="GO:0008999">
    <property type="term" value="F:protein-N-terminal-alanine acetyltransferase activity"/>
    <property type="evidence" value="ECO:0007669"/>
    <property type="project" value="TreeGrafter"/>
</dbReference>
<organism evidence="2">
    <name type="scientific">marine metagenome</name>
    <dbReference type="NCBI Taxonomy" id="408172"/>
    <lineage>
        <taxon>unclassified sequences</taxon>
        <taxon>metagenomes</taxon>
        <taxon>ecological metagenomes</taxon>
    </lineage>
</organism>
<feature type="non-terminal residue" evidence="2">
    <location>
        <position position="1"/>
    </location>
</feature>
<dbReference type="Pfam" id="PF13302">
    <property type="entry name" value="Acetyltransf_3"/>
    <property type="match status" value="1"/>
</dbReference>
<gene>
    <name evidence="2" type="ORF">METZ01_LOCUS505932</name>
</gene>
<dbReference type="PANTHER" id="PTHR43441:SF2">
    <property type="entry name" value="FAMILY ACETYLTRANSFERASE, PUTATIVE (AFU_ORTHOLOGUE AFUA_7G00850)-RELATED"/>
    <property type="match status" value="1"/>
</dbReference>
<dbReference type="InterPro" id="IPR016181">
    <property type="entry name" value="Acyl_CoA_acyltransferase"/>
</dbReference>
<evidence type="ECO:0000259" key="1">
    <source>
        <dbReference type="Pfam" id="PF13302"/>
    </source>
</evidence>
<sequence>KGKDWIYMPEGPFKEKKLLKKYLKDKNNIFFYAIYSKRLKTYCGLASYLRIKPEIGSIEVGYITYAPNLQKTIEATESMFLMMSNVFDNLGYRRYEWKCDDLNKRSKKAALRLGFKFEGLFRQSTIYKKRNRDTAWYSIIDKEWKKIRIVYKKYLKKENFDQNFREKCKLKF</sequence>
<dbReference type="SUPFAM" id="SSF55729">
    <property type="entry name" value="Acyl-CoA N-acyltransferases (Nat)"/>
    <property type="match status" value="1"/>
</dbReference>
<dbReference type="AlphaFoldDB" id="A0A383EAE1"/>
<dbReference type="InterPro" id="IPR051908">
    <property type="entry name" value="Ribosomal_N-acetyltransferase"/>
</dbReference>